<evidence type="ECO:0000313" key="3">
    <source>
        <dbReference type="Proteomes" id="UP001172159"/>
    </source>
</evidence>
<accession>A0AA39ZSM6</accession>
<organism evidence="2 3">
    <name type="scientific">Apiosordaria backusii</name>
    <dbReference type="NCBI Taxonomy" id="314023"/>
    <lineage>
        <taxon>Eukaryota</taxon>
        <taxon>Fungi</taxon>
        <taxon>Dikarya</taxon>
        <taxon>Ascomycota</taxon>
        <taxon>Pezizomycotina</taxon>
        <taxon>Sordariomycetes</taxon>
        <taxon>Sordariomycetidae</taxon>
        <taxon>Sordariales</taxon>
        <taxon>Lasiosphaeriaceae</taxon>
        <taxon>Apiosordaria</taxon>
    </lineage>
</organism>
<name>A0AA39ZSM6_9PEZI</name>
<keyword evidence="3" id="KW-1185">Reference proteome</keyword>
<evidence type="ECO:0000256" key="1">
    <source>
        <dbReference type="SAM" id="MobiDB-lite"/>
    </source>
</evidence>
<evidence type="ECO:0000313" key="2">
    <source>
        <dbReference type="EMBL" id="KAK0702925.1"/>
    </source>
</evidence>
<proteinExistence type="predicted"/>
<feature type="region of interest" description="Disordered" evidence="1">
    <location>
        <begin position="83"/>
        <end position="210"/>
    </location>
</feature>
<sequence>MSNRLACPVSLLELGVVLETYESYFTRKTGTTLQDLHNWIKGHPNMDHVQGLWVTSSDDDEPQCRFVYASTGIRCTKTYKSNKARNQHEYTVHERPRRTQGEGVSEEARKRKRRAEERERQQSERRQGEERSEEEEEEQKEEIEQEEEDDEGYDEDDEDEEDNEEEEEEEEEEESGEDGVEDEQKCEDSGEQDVKPKRTPLPTSRPKRFT</sequence>
<feature type="compositionally biased region" description="Acidic residues" evidence="1">
    <location>
        <begin position="131"/>
        <end position="181"/>
    </location>
</feature>
<dbReference type="AlphaFoldDB" id="A0AA39ZSM6"/>
<dbReference type="EMBL" id="JAUKTV010000023">
    <property type="protein sequence ID" value="KAK0702925.1"/>
    <property type="molecule type" value="Genomic_DNA"/>
</dbReference>
<dbReference type="Proteomes" id="UP001172159">
    <property type="component" value="Unassembled WGS sequence"/>
</dbReference>
<gene>
    <name evidence="2" type="ORF">B0T21DRAFT_353385</name>
</gene>
<comment type="caution">
    <text evidence="2">The sequence shown here is derived from an EMBL/GenBank/DDBJ whole genome shotgun (WGS) entry which is preliminary data.</text>
</comment>
<feature type="compositionally biased region" description="Basic and acidic residues" evidence="1">
    <location>
        <begin position="182"/>
        <end position="196"/>
    </location>
</feature>
<feature type="compositionally biased region" description="Basic and acidic residues" evidence="1">
    <location>
        <begin position="86"/>
        <end position="130"/>
    </location>
</feature>
<reference evidence="2" key="1">
    <citation type="submission" date="2023-06" db="EMBL/GenBank/DDBJ databases">
        <title>Genome-scale phylogeny and comparative genomics of the fungal order Sordariales.</title>
        <authorList>
            <consortium name="Lawrence Berkeley National Laboratory"/>
            <person name="Hensen N."/>
            <person name="Bonometti L."/>
            <person name="Westerberg I."/>
            <person name="Brannstrom I.O."/>
            <person name="Guillou S."/>
            <person name="Cros-Aarteil S."/>
            <person name="Calhoun S."/>
            <person name="Haridas S."/>
            <person name="Kuo A."/>
            <person name="Mondo S."/>
            <person name="Pangilinan J."/>
            <person name="Riley R."/>
            <person name="Labutti K."/>
            <person name="Andreopoulos B."/>
            <person name="Lipzen A."/>
            <person name="Chen C."/>
            <person name="Yanf M."/>
            <person name="Daum C."/>
            <person name="Ng V."/>
            <person name="Clum A."/>
            <person name="Steindorff A."/>
            <person name="Ohm R."/>
            <person name="Martin F."/>
            <person name="Silar P."/>
            <person name="Natvig D."/>
            <person name="Lalanne C."/>
            <person name="Gautier V."/>
            <person name="Ament-Velasquez S.L."/>
            <person name="Kruys A."/>
            <person name="Hutchinson M.I."/>
            <person name="Powell A.J."/>
            <person name="Barry K."/>
            <person name="Miller A.N."/>
            <person name="Grigoriev I.V."/>
            <person name="Debuchy R."/>
            <person name="Gladieux P."/>
            <person name="Thoren M.H."/>
            <person name="Johannesson H."/>
        </authorList>
    </citation>
    <scope>NUCLEOTIDE SEQUENCE</scope>
    <source>
        <strain evidence="2">CBS 540.89</strain>
    </source>
</reference>
<protein>
    <submittedName>
        <fullName evidence="2">Uncharacterized protein</fullName>
    </submittedName>
</protein>